<dbReference type="EMBL" id="JAMAST010000004">
    <property type="protein sequence ID" value="MCL1631539.1"/>
    <property type="molecule type" value="Genomic_DNA"/>
</dbReference>
<dbReference type="Proteomes" id="UP001203004">
    <property type="component" value="Unassembled WGS sequence"/>
</dbReference>
<keyword evidence="6 8" id="KW-1133">Transmembrane helix</keyword>
<reference evidence="10 11" key="1">
    <citation type="submission" date="2022-05" db="EMBL/GenBank/DDBJ databases">
        <title>Sporolactobacillus sp nov CPB3-1, isolated from tree bark (Mangifera indica L.).</title>
        <authorList>
            <person name="Phuengjayaem S."/>
            <person name="Tanasupawat S."/>
        </authorList>
    </citation>
    <scope>NUCLEOTIDE SEQUENCE [LARGE SCALE GENOMIC DNA]</scope>
    <source>
        <strain evidence="10 11">CPB3-1</strain>
    </source>
</reference>
<evidence type="ECO:0000256" key="2">
    <source>
        <dbReference type="ARBA" id="ARBA00007362"/>
    </source>
</evidence>
<evidence type="ECO:0000256" key="4">
    <source>
        <dbReference type="ARBA" id="ARBA00022475"/>
    </source>
</evidence>
<comment type="caution">
    <text evidence="10">The sequence shown here is derived from an EMBL/GenBank/DDBJ whole genome shotgun (WGS) entry which is preliminary data.</text>
</comment>
<evidence type="ECO:0000256" key="1">
    <source>
        <dbReference type="ARBA" id="ARBA00004651"/>
    </source>
</evidence>
<feature type="transmembrane region" description="Helical" evidence="8">
    <location>
        <begin position="153"/>
        <end position="170"/>
    </location>
</feature>
<sequence>MTISRRSGILYTFSAFSIWGFLTLYWKWLDSVPSGVVLAHRIVWGFVFMVIVLIMRHELTALKMQLALLWHRPGELFIVTAGSIAISANWLIYVWAVAHAHVIEASLGLYIIPLLSMLTGLLFLKERSGVGAAVSMGLAGTGVLLMTLHYGHVPWLALSLAVTSAVYSLCKKKAVLEAYVGMAVETMLMLPFAVFFLIFYSFQVPESIRTFLHPAGPLLIGAGVLTALPLIWFAEGAKRISLTMIGFFQYMTPTAAFLIGRFVFHERVTSVQLLSFLFIWLSIIVYTGNELVTNKRNRNTHAAHPLTSRR</sequence>
<evidence type="ECO:0000256" key="7">
    <source>
        <dbReference type="ARBA" id="ARBA00023136"/>
    </source>
</evidence>
<feature type="transmembrane region" description="Helical" evidence="8">
    <location>
        <begin position="214"/>
        <end position="233"/>
    </location>
</feature>
<protein>
    <submittedName>
        <fullName evidence="10">EamA family transporter RarD</fullName>
    </submittedName>
</protein>
<organism evidence="10 11">
    <name type="scientific">Sporolactobacillus mangiferae</name>
    <dbReference type="NCBI Taxonomy" id="2940498"/>
    <lineage>
        <taxon>Bacteria</taxon>
        <taxon>Bacillati</taxon>
        <taxon>Bacillota</taxon>
        <taxon>Bacilli</taxon>
        <taxon>Bacillales</taxon>
        <taxon>Sporolactobacillaceae</taxon>
        <taxon>Sporolactobacillus</taxon>
    </lineage>
</organism>
<keyword evidence="11" id="KW-1185">Reference proteome</keyword>
<comment type="similarity">
    <text evidence="2">Belongs to the EamA transporter family.</text>
</comment>
<feature type="transmembrane region" description="Helical" evidence="8">
    <location>
        <begin position="102"/>
        <end position="123"/>
    </location>
</feature>
<gene>
    <name evidence="10" type="primary">rarD</name>
    <name evidence="10" type="ORF">M3N64_06200</name>
</gene>
<feature type="domain" description="EamA" evidence="9">
    <location>
        <begin position="7"/>
        <end position="147"/>
    </location>
</feature>
<evidence type="ECO:0000256" key="3">
    <source>
        <dbReference type="ARBA" id="ARBA00022448"/>
    </source>
</evidence>
<dbReference type="InterPro" id="IPR000620">
    <property type="entry name" value="EamA_dom"/>
</dbReference>
<feature type="transmembrane region" description="Helical" evidence="8">
    <location>
        <begin position="7"/>
        <end position="26"/>
    </location>
</feature>
<evidence type="ECO:0000313" key="10">
    <source>
        <dbReference type="EMBL" id="MCL1631539.1"/>
    </source>
</evidence>
<proteinExistence type="inferred from homology"/>
<keyword evidence="5 8" id="KW-0812">Transmembrane</keyword>
<comment type="subcellular location">
    <subcellularLocation>
        <location evidence="1">Cell membrane</location>
        <topology evidence="1">Multi-pass membrane protein</topology>
    </subcellularLocation>
</comment>
<feature type="transmembrane region" description="Helical" evidence="8">
    <location>
        <begin position="182"/>
        <end position="202"/>
    </location>
</feature>
<evidence type="ECO:0000256" key="8">
    <source>
        <dbReference type="SAM" id="Phobius"/>
    </source>
</evidence>
<keyword evidence="4" id="KW-1003">Cell membrane</keyword>
<dbReference type="InterPro" id="IPR037185">
    <property type="entry name" value="EmrE-like"/>
</dbReference>
<accession>A0ABT0M9J4</accession>
<feature type="transmembrane region" description="Helical" evidence="8">
    <location>
        <begin position="76"/>
        <end position="96"/>
    </location>
</feature>
<dbReference type="SUPFAM" id="SSF103481">
    <property type="entry name" value="Multidrug resistance efflux transporter EmrE"/>
    <property type="match status" value="2"/>
</dbReference>
<feature type="transmembrane region" description="Helical" evidence="8">
    <location>
        <begin position="130"/>
        <end position="147"/>
    </location>
</feature>
<dbReference type="InterPro" id="IPR004626">
    <property type="entry name" value="RarD"/>
</dbReference>
<evidence type="ECO:0000313" key="11">
    <source>
        <dbReference type="Proteomes" id="UP001203004"/>
    </source>
</evidence>
<dbReference type="PANTHER" id="PTHR22911">
    <property type="entry name" value="ACYL-MALONYL CONDENSING ENZYME-RELATED"/>
    <property type="match status" value="1"/>
</dbReference>
<keyword evidence="3" id="KW-0813">Transport</keyword>
<keyword evidence="7 8" id="KW-0472">Membrane</keyword>
<dbReference type="NCBIfam" id="TIGR00688">
    <property type="entry name" value="rarD"/>
    <property type="match status" value="1"/>
</dbReference>
<evidence type="ECO:0000259" key="9">
    <source>
        <dbReference type="Pfam" id="PF00892"/>
    </source>
</evidence>
<name>A0ABT0M9J4_9BACL</name>
<feature type="transmembrane region" description="Helical" evidence="8">
    <location>
        <begin position="38"/>
        <end position="55"/>
    </location>
</feature>
<dbReference type="Pfam" id="PF00892">
    <property type="entry name" value="EamA"/>
    <property type="match status" value="1"/>
</dbReference>
<feature type="transmembrane region" description="Helical" evidence="8">
    <location>
        <begin position="245"/>
        <end position="264"/>
    </location>
</feature>
<dbReference type="PANTHER" id="PTHR22911:SF137">
    <property type="entry name" value="SOLUTE CARRIER FAMILY 35 MEMBER G2-RELATED"/>
    <property type="match status" value="1"/>
</dbReference>
<feature type="transmembrane region" description="Helical" evidence="8">
    <location>
        <begin position="270"/>
        <end position="288"/>
    </location>
</feature>
<dbReference type="RefSeq" id="WP_249099705.1">
    <property type="nucleotide sequence ID" value="NZ_JAMAST010000004.1"/>
</dbReference>
<evidence type="ECO:0000256" key="5">
    <source>
        <dbReference type="ARBA" id="ARBA00022692"/>
    </source>
</evidence>
<evidence type="ECO:0000256" key="6">
    <source>
        <dbReference type="ARBA" id="ARBA00022989"/>
    </source>
</evidence>